<dbReference type="SUPFAM" id="SSF82697">
    <property type="entry name" value="PurS-like"/>
    <property type="match status" value="1"/>
</dbReference>
<evidence type="ECO:0000256" key="1">
    <source>
        <dbReference type="ARBA" id="ARBA00022598"/>
    </source>
</evidence>
<proteinExistence type="predicted"/>
<dbReference type="AlphaFoldDB" id="A0AA35WYS1"/>
<reference evidence="5" key="1">
    <citation type="submission" date="2023-03" db="EMBL/GenBank/DDBJ databases">
        <authorList>
            <person name="Steffen K."/>
            <person name="Cardenas P."/>
        </authorList>
    </citation>
    <scope>NUCLEOTIDE SEQUENCE</scope>
</reference>
<evidence type="ECO:0008006" key="7">
    <source>
        <dbReference type="Google" id="ProtNLM"/>
    </source>
</evidence>
<dbReference type="Gene3D" id="3.30.1280.10">
    <property type="entry name" value="Phosphoribosylformylglycinamidine synthase subunit PurS"/>
    <property type="match status" value="1"/>
</dbReference>
<dbReference type="GO" id="GO:0005524">
    <property type="term" value="F:ATP binding"/>
    <property type="evidence" value="ECO:0007669"/>
    <property type="project" value="UniProtKB-KW"/>
</dbReference>
<keyword evidence="6" id="KW-1185">Reference proteome</keyword>
<dbReference type="InterPro" id="IPR003850">
    <property type="entry name" value="PurS"/>
</dbReference>
<protein>
    <recommendedName>
        <fullName evidence="7">Phosphoribosylformylglycinamidine synthase</fullName>
    </recommendedName>
</protein>
<dbReference type="InterPro" id="IPR036604">
    <property type="entry name" value="PurS-like_sf"/>
</dbReference>
<dbReference type="GO" id="GO:0006164">
    <property type="term" value="P:purine nucleotide biosynthetic process"/>
    <property type="evidence" value="ECO:0007669"/>
    <property type="project" value="UniProtKB-KW"/>
</dbReference>
<dbReference type="Pfam" id="PF02700">
    <property type="entry name" value="PurS"/>
    <property type="match status" value="1"/>
</dbReference>
<keyword evidence="2" id="KW-0547">Nucleotide-binding</keyword>
<evidence type="ECO:0000313" key="5">
    <source>
        <dbReference type="EMBL" id="CAI8033581.1"/>
    </source>
</evidence>
<sequence>MCDKLLANPVIEQYTVDLEEISS</sequence>
<evidence type="ECO:0000313" key="6">
    <source>
        <dbReference type="Proteomes" id="UP001174909"/>
    </source>
</evidence>
<organism evidence="5 6">
    <name type="scientific">Geodia barretti</name>
    <name type="common">Barrett's horny sponge</name>
    <dbReference type="NCBI Taxonomy" id="519541"/>
    <lineage>
        <taxon>Eukaryota</taxon>
        <taxon>Metazoa</taxon>
        <taxon>Porifera</taxon>
        <taxon>Demospongiae</taxon>
        <taxon>Heteroscleromorpha</taxon>
        <taxon>Tetractinellida</taxon>
        <taxon>Astrophorina</taxon>
        <taxon>Geodiidae</taxon>
        <taxon>Geodia</taxon>
    </lineage>
</organism>
<dbReference type="EMBL" id="CASHTH010002678">
    <property type="protein sequence ID" value="CAI8033581.1"/>
    <property type="molecule type" value="Genomic_DNA"/>
</dbReference>
<name>A0AA35WYS1_GEOBA</name>
<keyword evidence="3" id="KW-0658">Purine biosynthesis</keyword>
<accession>A0AA35WYS1</accession>
<evidence type="ECO:0000256" key="4">
    <source>
        <dbReference type="ARBA" id="ARBA00022840"/>
    </source>
</evidence>
<keyword evidence="1" id="KW-0436">Ligase</keyword>
<evidence type="ECO:0000256" key="3">
    <source>
        <dbReference type="ARBA" id="ARBA00022755"/>
    </source>
</evidence>
<keyword evidence="4" id="KW-0067">ATP-binding</keyword>
<evidence type="ECO:0000256" key="2">
    <source>
        <dbReference type="ARBA" id="ARBA00022741"/>
    </source>
</evidence>
<dbReference type="GO" id="GO:0016874">
    <property type="term" value="F:ligase activity"/>
    <property type="evidence" value="ECO:0007669"/>
    <property type="project" value="UniProtKB-KW"/>
</dbReference>
<dbReference type="Proteomes" id="UP001174909">
    <property type="component" value="Unassembled WGS sequence"/>
</dbReference>
<gene>
    <name evidence="5" type="ORF">GBAR_LOCUS18943</name>
</gene>
<comment type="caution">
    <text evidence="5">The sequence shown here is derived from an EMBL/GenBank/DDBJ whole genome shotgun (WGS) entry which is preliminary data.</text>
</comment>